<evidence type="ECO:0000256" key="5">
    <source>
        <dbReference type="ARBA" id="ARBA00022679"/>
    </source>
</evidence>
<proteinExistence type="inferred from homology"/>
<dbReference type="InterPro" id="IPR052078">
    <property type="entry name" value="Trehalose_Metab_GTase"/>
</dbReference>
<dbReference type="Pfam" id="PF00534">
    <property type="entry name" value="Glycos_transf_1"/>
    <property type="match status" value="1"/>
</dbReference>
<organism evidence="9">
    <name type="scientific">Thermofilum adornatum</name>
    <dbReference type="NCBI Taxonomy" id="1365176"/>
    <lineage>
        <taxon>Archaea</taxon>
        <taxon>Thermoproteota</taxon>
        <taxon>Thermoprotei</taxon>
        <taxon>Thermofilales</taxon>
        <taxon>Thermofilaceae</taxon>
        <taxon>Thermofilum</taxon>
    </lineage>
</organism>
<dbReference type="InterPro" id="IPR001296">
    <property type="entry name" value="Glyco_trans_1"/>
</dbReference>
<dbReference type="PANTHER" id="PTHR47779">
    <property type="entry name" value="SYNTHASE (CCG-9), PUTATIVE (AFU_ORTHOLOGUE AFUA_3G12100)-RELATED"/>
    <property type="match status" value="1"/>
</dbReference>
<evidence type="ECO:0000256" key="2">
    <source>
        <dbReference type="ARBA" id="ARBA00011738"/>
    </source>
</evidence>
<dbReference type="EMBL" id="DSAY01000073">
    <property type="protein sequence ID" value="HDP14899.1"/>
    <property type="molecule type" value="Genomic_DNA"/>
</dbReference>
<comment type="caution">
    <text evidence="9">The sequence shown here is derived from an EMBL/GenBank/DDBJ whole genome shotgun (WGS) entry which is preliminary data.</text>
</comment>
<evidence type="ECO:0000256" key="4">
    <source>
        <dbReference type="ARBA" id="ARBA00022676"/>
    </source>
</evidence>
<evidence type="ECO:0000256" key="1">
    <source>
        <dbReference type="ARBA" id="ARBA00009481"/>
    </source>
</evidence>
<feature type="domain" description="Glycosyl transferase family 1" evidence="7">
    <location>
        <begin position="220"/>
        <end position="386"/>
    </location>
</feature>
<keyword evidence="5 9" id="KW-0808">Transferase</keyword>
<evidence type="ECO:0000313" key="9">
    <source>
        <dbReference type="EMBL" id="HDP14899.1"/>
    </source>
</evidence>
<dbReference type="SUPFAM" id="SSF53756">
    <property type="entry name" value="UDP-Glycosyltransferase/glycogen phosphorylase"/>
    <property type="match status" value="1"/>
</dbReference>
<dbReference type="InterPro" id="IPR049438">
    <property type="entry name" value="TreT_GT1"/>
</dbReference>
<feature type="domain" description="Trehalose synthase N-terminal" evidence="8">
    <location>
        <begin position="40"/>
        <end position="183"/>
    </location>
</feature>
<accession>A0A7C1CCY0</accession>
<dbReference type="GO" id="GO:0006006">
    <property type="term" value="P:glucose metabolic process"/>
    <property type="evidence" value="ECO:0007669"/>
    <property type="project" value="UniProtKB-KW"/>
</dbReference>
<gene>
    <name evidence="9" type="ORF">ENN26_03870</name>
</gene>
<keyword evidence="4" id="KW-0328">Glycosyltransferase</keyword>
<evidence type="ECO:0000259" key="8">
    <source>
        <dbReference type="Pfam" id="PF21269"/>
    </source>
</evidence>
<comment type="similarity">
    <text evidence="1">Belongs to the glycosyltransferase group 1 family. Glycosyltransferase 4 subfamily.</text>
</comment>
<dbReference type="Pfam" id="PF21269">
    <property type="entry name" value="TreT_GT1"/>
    <property type="match status" value="1"/>
</dbReference>
<dbReference type="GO" id="GO:0016757">
    <property type="term" value="F:glycosyltransferase activity"/>
    <property type="evidence" value="ECO:0007669"/>
    <property type="project" value="UniProtKB-KW"/>
</dbReference>
<keyword evidence="3" id="KW-0313">Glucose metabolism</keyword>
<comment type="subunit">
    <text evidence="2">Homodimer.</text>
</comment>
<dbReference type="PANTHER" id="PTHR47779:SF1">
    <property type="entry name" value="SYNTHASE (CCG-9), PUTATIVE (AFU_ORTHOLOGUE AFUA_3G12100)-RELATED"/>
    <property type="match status" value="1"/>
</dbReference>
<protein>
    <submittedName>
        <fullName evidence="9">Glycosyltransferase</fullName>
    </submittedName>
</protein>
<keyword evidence="6" id="KW-0119">Carbohydrate metabolism</keyword>
<evidence type="ECO:0000256" key="3">
    <source>
        <dbReference type="ARBA" id="ARBA00022526"/>
    </source>
</evidence>
<evidence type="ECO:0000256" key="6">
    <source>
        <dbReference type="ARBA" id="ARBA00023277"/>
    </source>
</evidence>
<name>A0A7C1CCY0_9CREN</name>
<dbReference type="AlphaFoldDB" id="A0A7C1CCY0"/>
<evidence type="ECO:0000259" key="7">
    <source>
        <dbReference type="Pfam" id="PF00534"/>
    </source>
</evidence>
<sequence>MKAVPKYTRQIKDYINVVGEQDIKELQAIAEKIAGKTIVHVNSTPYGGGVAEILHSMVPVMNSLGIETRWEVLEAEEEFFNITKKIHNGLQGNINLKLTEEEWNIYLKWNQYNAELLDLDADILLIHDPQPMALPLFVKQKRATWVWRCHIDLSSPNHLFWNKVASLLKHYNAVIVHSEEYVQPEFSSKAFVSPPSIDPLSEKNRELTRDEIEKVFSRFDVNIDRPTITKVARFDPWKDIFTSIDVYRELKGKIPNIQLLLISSMAKDDPEGMIFYNKVKDYIREGEAIYILTDEIGVKDLEVNAFQRGTTVGIHTAIREGFGLAVTEMLWKHVPVVARPVGGVKKQVINNITGFTAFDKSEISQKVELLLIDKNLRRKIGEAGHEHVRRNFVITKHVERYLSLFAYLLLGATSYDTRNNVSSEGDQRMAP</sequence>
<dbReference type="Gene3D" id="3.40.50.2000">
    <property type="entry name" value="Glycogen Phosphorylase B"/>
    <property type="match status" value="2"/>
</dbReference>
<reference evidence="9" key="1">
    <citation type="journal article" date="2020" name="mSystems">
        <title>Genome- and Community-Level Interaction Insights into Carbon Utilization and Element Cycling Functions of Hydrothermarchaeota in Hydrothermal Sediment.</title>
        <authorList>
            <person name="Zhou Z."/>
            <person name="Liu Y."/>
            <person name="Xu W."/>
            <person name="Pan J."/>
            <person name="Luo Z.H."/>
            <person name="Li M."/>
        </authorList>
    </citation>
    <scope>NUCLEOTIDE SEQUENCE [LARGE SCALE GENOMIC DNA]</scope>
    <source>
        <strain evidence="9">SpSt-116</strain>
    </source>
</reference>